<keyword evidence="2" id="KW-0808">Transferase</keyword>
<dbReference type="GO" id="GO:0006083">
    <property type="term" value="P:acetate metabolic process"/>
    <property type="evidence" value="ECO:0007669"/>
    <property type="project" value="InterPro"/>
</dbReference>
<dbReference type="OrthoDB" id="9801795at2"/>
<keyword evidence="4" id="KW-0378">Hydrolase</keyword>
<evidence type="ECO:0000256" key="2">
    <source>
        <dbReference type="ARBA" id="ARBA00022679"/>
    </source>
</evidence>
<proteinExistence type="inferred from homology"/>
<dbReference type="Gene3D" id="3.40.630.30">
    <property type="match status" value="1"/>
</dbReference>
<dbReference type="AlphaFoldDB" id="A0A1M6KN47"/>
<gene>
    <name evidence="4" type="ORF">SAMN02745216_01945</name>
</gene>
<evidence type="ECO:0000259" key="3">
    <source>
        <dbReference type="PROSITE" id="PS51186"/>
    </source>
</evidence>
<dbReference type="EMBL" id="FQZU01000009">
    <property type="protein sequence ID" value="SHJ60294.1"/>
    <property type="molecule type" value="Genomic_DNA"/>
</dbReference>
<dbReference type="InterPro" id="IPR037171">
    <property type="entry name" value="NagB/RpiA_transferase-like"/>
</dbReference>
<evidence type="ECO:0000313" key="4">
    <source>
        <dbReference type="EMBL" id="SHJ60294.1"/>
    </source>
</evidence>
<dbReference type="PANTHER" id="PTHR21432:SF20">
    <property type="entry name" value="ACETYL-COA HYDROLASE"/>
    <property type="match status" value="1"/>
</dbReference>
<dbReference type="STRING" id="1121393.SAMN02745216_01945"/>
<feature type="domain" description="N-acetyltransferase" evidence="3">
    <location>
        <begin position="470"/>
        <end position="639"/>
    </location>
</feature>
<dbReference type="PROSITE" id="PS51186">
    <property type="entry name" value="GNAT"/>
    <property type="match status" value="1"/>
</dbReference>
<dbReference type="InterPro" id="IPR003702">
    <property type="entry name" value="ActCoA_hydro_N"/>
</dbReference>
<dbReference type="Pfam" id="PF13336">
    <property type="entry name" value="AcetylCoA_hyd_C"/>
    <property type="match status" value="1"/>
</dbReference>
<sequence>MLENLRLNKKKDKGPWLEKLAAPEKVLAKIKPGSCIFLSTGVAEPRTMVKSLMNSQAHNLQDLEVIQMISLGDAICGQDLNNQKFRLKTFFSGWVASEPISSGLVDLIPANFSRIPRLIETGRIRIDVAFVKITPFDDSGYASLGVSVDIARQAMEQADIVVGEISDTMPRTYGDTFVHVNDFDYLVENQEPPILFPRAPVPEVFDRLARNVASLISDGSCLSFSMEPLFEALWPHLAKKKDLGIHSGFFSDPLMDLVKSGAVTNRNKGSFRGKCLVSYALGSQELMDWLDKNPLVEFQALDVLASPALISQNPQTVAILPARRVDLSGQFAFHYGRGNVGMGPGEAGEYVIGTRMSKRGRVIVALPSRNKKGKPNIVLSVEGYPNSITNAEIVDIVVTEYGVANMMGRSLRERAQVLIDIAHPDDRQELMEKAKEKNLLYKDQICVGAMGHLYPHQISESHTFRDGTTVRFRPIRPSDEEEMRRLFYRFSSEAVYYRYFSPVKTMPHSKMQEYVNVDYSQAMSIVGLVGEPGQGRIIAEARYVKLTDSNWADSAFIVDENYGGRGIASFMLDMLIRIAKERGIEGFTSDVLSTNKAMMKVYEKSKLPVKASLADGAYHLTMDFRAADSAQARLVKGIL</sequence>
<dbReference type="GO" id="GO:0008775">
    <property type="term" value="F:acetate CoA-transferase activity"/>
    <property type="evidence" value="ECO:0007669"/>
    <property type="project" value="InterPro"/>
</dbReference>
<comment type="similarity">
    <text evidence="1">Belongs to the acetyl-CoA hydrolase/transferase family.</text>
</comment>
<dbReference type="InterPro" id="IPR000182">
    <property type="entry name" value="GNAT_dom"/>
</dbReference>
<dbReference type="Pfam" id="PF02550">
    <property type="entry name" value="AcetylCoA_hydro"/>
    <property type="match status" value="1"/>
</dbReference>
<reference evidence="5" key="1">
    <citation type="submission" date="2016-11" db="EMBL/GenBank/DDBJ databases">
        <authorList>
            <person name="Varghese N."/>
            <person name="Submissions S."/>
        </authorList>
    </citation>
    <scope>NUCLEOTIDE SEQUENCE [LARGE SCALE GENOMIC DNA]</scope>
    <source>
        <strain evidence="5">DSM 16219</strain>
    </source>
</reference>
<dbReference type="Proteomes" id="UP000183994">
    <property type="component" value="Unassembled WGS sequence"/>
</dbReference>
<dbReference type="Gene3D" id="3.30.750.70">
    <property type="entry name" value="4-hydroxybutyrate coenzyme like domains"/>
    <property type="match status" value="1"/>
</dbReference>
<dbReference type="SUPFAM" id="SSF55729">
    <property type="entry name" value="Acyl-CoA N-acyltransferases (Nat)"/>
    <property type="match status" value="1"/>
</dbReference>
<dbReference type="RefSeq" id="WP_073475301.1">
    <property type="nucleotide sequence ID" value="NZ_FQZU01000009.1"/>
</dbReference>
<dbReference type="InterPro" id="IPR016181">
    <property type="entry name" value="Acyl_CoA_acyltransferase"/>
</dbReference>
<keyword evidence="5" id="KW-1185">Reference proteome</keyword>
<dbReference type="SUPFAM" id="SSF100950">
    <property type="entry name" value="NagB/RpiA/CoA transferase-like"/>
    <property type="match status" value="2"/>
</dbReference>
<dbReference type="GO" id="GO:0016747">
    <property type="term" value="F:acyltransferase activity, transferring groups other than amino-acyl groups"/>
    <property type="evidence" value="ECO:0007669"/>
    <property type="project" value="InterPro"/>
</dbReference>
<dbReference type="Gene3D" id="3.40.1080.10">
    <property type="entry name" value="Glutaconate Coenzyme A-transferase"/>
    <property type="match status" value="1"/>
</dbReference>
<organism evidence="4 5">
    <name type="scientific">Desulfatibacillum alkenivorans DSM 16219</name>
    <dbReference type="NCBI Taxonomy" id="1121393"/>
    <lineage>
        <taxon>Bacteria</taxon>
        <taxon>Pseudomonadati</taxon>
        <taxon>Thermodesulfobacteriota</taxon>
        <taxon>Desulfobacteria</taxon>
        <taxon>Desulfobacterales</taxon>
        <taxon>Desulfatibacillaceae</taxon>
        <taxon>Desulfatibacillum</taxon>
    </lineage>
</organism>
<dbReference type="CDD" id="cd04301">
    <property type="entry name" value="NAT_SF"/>
    <property type="match status" value="1"/>
</dbReference>
<dbReference type="InterPro" id="IPR026888">
    <property type="entry name" value="AcetylCoA_hyd_C"/>
</dbReference>
<protein>
    <submittedName>
        <fullName evidence="4">Acyl-CoA hydrolase</fullName>
    </submittedName>
</protein>
<dbReference type="Gene3D" id="3.40.1080.20">
    <property type="entry name" value="Acetyl-CoA hydrolase/transferase C-terminal domain"/>
    <property type="match status" value="1"/>
</dbReference>
<dbReference type="GO" id="GO:0016787">
    <property type="term" value="F:hydrolase activity"/>
    <property type="evidence" value="ECO:0007669"/>
    <property type="project" value="UniProtKB-KW"/>
</dbReference>
<dbReference type="PANTHER" id="PTHR21432">
    <property type="entry name" value="ACETYL-COA HYDROLASE-RELATED"/>
    <property type="match status" value="1"/>
</dbReference>
<name>A0A1M6KN47_9BACT</name>
<evidence type="ECO:0000256" key="1">
    <source>
        <dbReference type="ARBA" id="ARBA00009632"/>
    </source>
</evidence>
<dbReference type="InterPro" id="IPR046433">
    <property type="entry name" value="ActCoA_hydro"/>
</dbReference>
<dbReference type="Pfam" id="PF00583">
    <property type="entry name" value="Acetyltransf_1"/>
    <property type="match status" value="1"/>
</dbReference>
<evidence type="ECO:0000313" key="5">
    <source>
        <dbReference type="Proteomes" id="UP000183994"/>
    </source>
</evidence>
<accession>A0A1M6KN47</accession>
<dbReference type="InterPro" id="IPR038460">
    <property type="entry name" value="AcetylCoA_hyd_C_sf"/>
</dbReference>